<evidence type="ECO:0000256" key="3">
    <source>
        <dbReference type="ARBA" id="ARBA00022990"/>
    </source>
</evidence>
<dbReference type="Pfam" id="PF04969">
    <property type="entry name" value="CS"/>
    <property type="match status" value="1"/>
</dbReference>
<dbReference type="PROSITE" id="PS51203">
    <property type="entry name" value="CS"/>
    <property type="match status" value="1"/>
</dbReference>
<dbReference type="Gene3D" id="2.60.40.790">
    <property type="match status" value="1"/>
</dbReference>
<dbReference type="CDD" id="cd06468">
    <property type="entry name" value="p23_CacyBP"/>
    <property type="match status" value="1"/>
</dbReference>
<dbReference type="PANTHER" id="PTHR47686:SF1">
    <property type="entry name" value="CALCYCLIN-BINDING PROTEIN"/>
    <property type="match status" value="1"/>
</dbReference>
<dbReference type="InterPro" id="IPR008978">
    <property type="entry name" value="HSP20-like_chaperone"/>
</dbReference>
<protein>
    <recommendedName>
        <fullName evidence="1">Calcyclin-binding protein</fullName>
    </recommendedName>
</protein>
<dbReference type="InterPro" id="IPR015120">
    <property type="entry name" value="Siah-Interact_N"/>
</dbReference>
<evidence type="ECO:0000256" key="5">
    <source>
        <dbReference type="SAM" id="MobiDB-lite"/>
    </source>
</evidence>
<feature type="region of interest" description="Disordered" evidence="5">
    <location>
        <begin position="58"/>
        <end position="110"/>
    </location>
</feature>
<organism evidence="8">
    <name type="scientific">Chrysotila carterae</name>
    <name type="common">Marine alga</name>
    <name type="synonym">Syracosphaera carterae</name>
    <dbReference type="NCBI Taxonomy" id="13221"/>
    <lineage>
        <taxon>Eukaryota</taxon>
        <taxon>Haptista</taxon>
        <taxon>Haptophyta</taxon>
        <taxon>Prymnesiophyceae</taxon>
        <taxon>Isochrysidales</taxon>
        <taxon>Isochrysidaceae</taxon>
        <taxon>Chrysotila</taxon>
    </lineage>
</organism>
<feature type="compositionally biased region" description="Polar residues" evidence="5">
    <location>
        <begin position="64"/>
        <end position="90"/>
    </location>
</feature>
<dbReference type="GO" id="GO:0031625">
    <property type="term" value="F:ubiquitin protein ligase binding"/>
    <property type="evidence" value="ECO:0007669"/>
    <property type="project" value="InterPro"/>
</dbReference>
<evidence type="ECO:0000259" key="6">
    <source>
        <dbReference type="PROSITE" id="PS51048"/>
    </source>
</evidence>
<evidence type="ECO:0000259" key="7">
    <source>
        <dbReference type="PROSITE" id="PS51203"/>
    </source>
</evidence>
<dbReference type="GO" id="GO:0015631">
    <property type="term" value="F:tubulin binding"/>
    <property type="evidence" value="ECO:0007669"/>
    <property type="project" value="InterPro"/>
</dbReference>
<feature type="domain" description="SGS" evidence="6">
    <location>
        <begin position="219"/>
        <end position="298"/>
    </location>
</feature>
<sequence length="298" mass="32386">MQALPLDQTPVQGQNEVLKDVDELRDLAASCKRPRVKAMLDAYIAQLQAVVDATAPPELALPDESNNATCPPPSSSMLATDTQSHSSPVVNGQAPACQAHAAKPVTPTPPPPTPVRISAAPAANVQSSSTQKPYTTISSYGWDQDDYGKEPNNVYVYLMASFLEGIGQFKDHVHCSFTENAFDLKIHDFKGKNYRLVVDLDKSIVPVESKAVVKKNKITITMRKVKGTYGYDSWLDLAAKRRGAAKEDEKDPGAGLMDMMKQMYDEGDDQMKKTLGEAMLKSRQEQMRGGAGAGLADI</sequence>
<dbReference type="GO" id="GO:0044548">
    <property type="term" value="F:S100 protein binding"/>
    <property type="evidence" value="ECO:0007669"/>
    <property type="project" value="InterPro"/>
</dbReference>
<evidence type="ECO:0000256" key="4">
    <source>
        <dbReference type="ARBA" id="ARBA00025145"/>
    </source>
</evidence>
<comment type="function">
    <text evidence="4">May be involved in calcium-dependent ubiquitination and subsequent proteasomal degradation of target proteins. Probably serves as a molecular bridge in ubiquitin E3 complexes. Participates in the ubiquitin-mediated degradation of beta-catenin (CTNNB1).</text>
</comment>
<evidence type="ECO:0000256" key="2">
    <source>
        <dbReference type="ARBA" id="ARBA00022786"/>
    </source>
</evidence>
<dbReference type="PROSITE" id="PS51048">
    <property type="entry name" value="SGS"/>
    <property type="match status" value="1"/>
</dbReference>
<reference evidence="8" key="1">
    <citation type="submission" date="2021-01" db="EMBL/GenBank/DDBJ databases">
        <authorList>
            <person name="Corre E."/>
            <person name="Pelletier E."/>
            <person name="Niang G."/>
            <person name="Scheremetjew M."/>
            <person name="Finn R."/>
            <person name="Kale V."/>
            <person name="Holt S."/>
            <person name="Cochrane G."/>
            <person name="Meng A."/>
            <person name="Brown T."/>
            <person name="Cohen L."/>
        </authorList>
    </citation>
    <scope>NUCLEOTIDE SEQUENCE</scope>
    <source>
        <strain evidence="8">CCMP645</strain>
    </source>
</reference>
<evidence type="ECO:0000256" key="1">
    <source>
        <dbReference type="ARBA" id="ARBA00015702"/>
    </source>
</evidence>
<gene>
    <name evidence="8" type="ORF">PCAR00345_LOCUS15139</name>
</gene>
<dbReference type="InterPro" id="IPR007052">
    <property type="entry name" value="CS_dom"/>
</dbReference>
<proteinExistence type="predicted"/>
<dbReference type="AlphaFoldDB" id="A0A7S4BDL5"/>
<dbReference type="InterPro" id="IPR007699">
    <property type="entry name" value="SGS_dom"/>
</dbReference>
<dbReference type="EMBL" id="HBIZ01023950">
    <property type="protein sequence ID" value="CAE0762527.1"/>
    <property type="molecule type" value="Transcribed_RNA"/>
</dbReference>
<accession>A0A7S4BDL5</accession>
<dbReference type="PANTHER" id="PTHR47686">
    <property type="entry name" value="SGS DOMAIN-CONTAINING PROTEIN"/>
    <property type="match status" value="1"/>
</dbReference>
<dbReference type="SUPFAM" id="SSF49764">
    <property type="entry name" value="HSP20-like chaperones"/>
    <property type="match status" value="1"/>
</dbReference>
<keyword evidence="2" id="KW-0833">Ubl conjugation pathway</keyword>
<feature type="domain" description="CS" evidence="7">
    <location>
        <begin position="135"/>
        <end position="238"/>
    </location>
</feature>
<dbReference type="Pfam" id="PF09032">
    <property type="entry name" value="Siah-Interact_N"/>
    <property type="match status" value="1"/>
</dbReference>
<dbReference type="InterPro" id="IPR037893">
    <property type="entry name" value="CS_CacyBP"/>
</dbReference>
<evidence type="ECO:0000313" key="8">
    <source>
        <dbReference type="EMBL" id="CAE0762527.1"/>
    </source>
</evidence>
<keyword evidence="3" id="KW-0007">Acetylation</keyword>
<name>A0A7S4BDL5_CHRCT</name>